<dbReference type="OrthoDB" id="9801055at2"/>
<name>H1XVK5_CALAY</name>
<accession>H1XVK5</accession>
<dbReference type="SUPFAM" id="SSF53681">
    <property type="entry name" value="Aspartate/glutamate racemase"/>
    <property type="match status" value="2"/>
</dbReference>
<dbReference type="PROSITE" id="PS00924">
    <property type="entry name" value="ASP_GLU_RACEMASE_2"/>
    <property type="match status" value="1"/>
</dbReference>
<proteinExistence type="predicted"/>
<dbReference type="EMBL" id="CM001402">
    <property type="protein sequence ID" value="EHO42905.1"/>
    <property type="molecule type" value="Genomic_DNA"/>
</dbReference>
<dbReference type="KEGG" id="caby:Cabys_2197"/>
<dbReference type="STRING" id="880073.Cabys_2197"/>
<dbReference type="eggNOG" id="COG0796">
    <property type="taxonomic scope" value="Bacteria"/>
</dbReference>
<dbReference type="AlphaFoldDB" id="H1XVK5"/>
<dbReference type="PaxDb" id="880073-Calab_3301"/>
<reference evidence="1 4" key="2">
    <citation type="submission" date="2016-11" db="EMBL/GenBank/DDBJ databases">
        <title>Genomic analysis of Caldithrix abyssi and proposal of a novel bacterial phylum Caldithrichaeota.</title>
        <authorList>
            <person name="Kublanov I."/>
            <person name="Sigalova O."/>
            <person name="Gavrilov S."/>
            <person name="Lebedinsky A."/>
            <person name="Ivanova N."/>
            <person name="Daum C."/>
            <person name="Reddy T."/>
            <person name="Klenk H.P."/>
            <person name="Goker M."/>
            <person name="Reva O."/>
            <person name="Miroshnichenko M."/>
            <person name="Kyprides N."/>
            <person name="Woyke T."/>
            <person name="Gelfand M."/>
        </authorList>
    </citation>
    <scope>NUCLEOTIDE SEQUENCE [LARGE SCALE GENOMIC DNA]</scope>
    <source>
        <strain evidence="1 4">LF13</strain>
    </source>
</reference>
<dbReference type="GO" id="GO:0016855">
    <property type="term" value="F:racemase and epimerase activity, acting on amino acids and derivatives"/>
    <property type="evidence" value="ECO:0007669"/>
    <property type="project" value="InterPro"/>
</dbReference>
<dbReference type="HOGENOM" id="CLU_923405_0_0_0"/>
<keyword evidence="3" id="KW-1185">Reference proteome</keyword>
<reference evidence="2 3" key="1">
    <citation type="submission" date="2011-09" db="EMBL/GenBank/DDBJ databases">
        <title>The permanent draft genome of Caldithrix abyssi DSM 13497.</title>
        <authorList>
            <consortium name="US DOE Joint Genome Institute (JGI-PGF)"/>
            <person name="Lucas S."/>
            <person name="Han J."/>
            <person name="Lapidus A."/>
            <person name="Bruce D."/>
            <person name="Goodwin L."/>
            <person name="Pitluck S."/>
            <person name="Peters L."/>
            <person name="Kyrpides N."/>
            <person name="Mavromatis K."/>
            <person name="Ivanova N."/>
            <person name="Mikhailova N."/>
            <person name="Chertkov O."/>
            <person name="Detter J.C."/>
            <person name="Tapia R."/>
            <person name="Han C."/>
            <person name="Land M."/>
            <person name="Hauser L."/>
            <person name="Markowitz V."/>
            <person name="Cheng J.-F."/>
            <person name="Hugenholtz P."/>
            <person name="Woyke T."/>
            <person name="Wu D."/>
            <person name="Spring S."/>
            <person name="Brambilla E."/>
            <person name="Klenk H.-P."/>
            <person name="Eisen J.A."/>
        </authorList>
    </citation>
    <scope>NUCLEOTIDE SEQUENCE [LARGE SCALE GENOMIC DNA]</scope>
    <source>
        <strain evidence="2 3">DSM 13497</strain>
    </source>
</reference>
<dbReference type="InParanoid" id="H1XVK5"/>
<gene>
    <name evidence="1" type="ORF">Cabys_2197</name>
    <name evidence="2" type="ORF">Calab_3301</name>
</gene>
<sequence>MSRLRIVVTDSGLGGMDVAARFFAALRSMEARPNVDLLFVNALPEAQKGYNKMSDKAEKIRVFNQVLHSIQKHFAPHIIAIACNTLSVIVSETDFYKQYAQRIMNIVEIFAADFLNKMKNIKNTSAIIFATETTIKNANYQNLLFRAGFQNDHVIPISCYKLASEIELDSQSRNTSMLVKKYVAQAVAQAIYPNNKFVVILGCTHYGYVRHLFARYFSEIGLNNIEFFNPNRSLVEALLKKIAAVQQEHAAPLQRDHHTFRVISKAQILPSEVKSIATLIEPISAEAAAALRQYEFKKDLF</sequence>
<evidence type="ECO:0000313" key="3">
    <source>
        <dbReference type="Proteomes" id="UP000004671"/>
    </source>
</evidence>
<dbReference type="EMBL" id="CP018099">
    <property type="protein sequence ID" value="APF18946.1"/>
    <property type="molecule type" value="Genomic_DNA"/>
</dbReference>
<organism evidence="2 3">
    <name type="scientific">Caldithrix abyssi DSM 13497</name>
    <dbReference type="NCBI Taxonomy" id="880073"/>
    <lineage>
        <taxon>Bacteria</taxon>
        <taxon>Pseudomonadati</taxon>
        <taxon>Calditrichota</taxon>
        <taxon>Calditrichia</taxon>
        <taxon>Calditrichales</taxon>
        <taxon>Calditrichaceae</taxon>
        <taxon>Caldithrix</taxon>
    </lineage>
</organism>
<dbReference type="Gene3D" id="3.40.50.1860">
    <property type="match status" value="2"/>
</dbReference>
<dbReference type="Proteomes" id="UP000004671">
    <property type="component" value="Chromosome"/>
</dbReference>
<protein>
    <submittedName>
        <fullName evidence="2">Asp/Glu/hydantoin racemase</fullName>
    </submittedName>
    <submittedName>
        <fullName evidence="1">Glutamate racemase</fullName>
    </submittedName>
</protein>
<dbReference type="Proteomes" id="UP000183868">
    <property type="component" value="Chromosome"/>
</dbReference>
<dbReference type="InterPro" id="IPR001920">
    <property type="entry name" value="Asp/Glu_race"/>
</dbReference>
<evidence type="ECO:0000313" key="4">
    <source>
        <dbReference type="Proteomes" id="UP000183868"/>
    </source>
</evidence>
<evidence type="ECO:0000313" key="1">
    <source>
        <dbReference type="EMBL" id="APF18946.1"/>
    </source>
</evidence>
<evidence type="ECO:0000313" key="2">
    <source>
        <dbReference type="EMBL" id="EHO42905.1"/>
    </source>
</evidence>
<dbReference type="InterPro" id="IPR033134">
    <property type="entry name" value="Asp/Glu_racemase_AS_2"/>
</dbReference>